<feature type="region of interest" description="Disordered" evidence="1">
    <location>
        <begin position="59"/>
        <end position="87"/>
    </location>
</feature>
<protein>
    <submittedName>
        <fullName evidence="2">Threonine dehydratase</fullName>
    </submittedName>
</protein>
<accession>A0A1U7GWM1</accession>
<comment type="caution">
    <text evidence="2">The sequence shown here is derived from an EMBL/GenBank/DDBJ whole genome shotgun (WGS) entry which is preliminary data.</text>
</comment>
<proteinExistence type="predicted"/>
<sequence length="105" mass="12231">MSGLMQIIRNFFIRLEGLLYQFFSLIRNIFSQIFGFLARIFGFSNPGYFLESDDANTIKSSQSQQVSEPKSKITPEPTITARRRPDPNMDYFRKMAQEVNKAPQR</sequence>
<evidence type="ECO:0000256" key="1">
    <source>
        <dbReference type="SAM" id="MobiDB-lite"/>
    </source>
</evidence>
<dbReference type="RefSeq" id="WP_073556446.1">
    <property type="nucleotide sequence ID" value="NZ_MRCA01000010.1"/>
</dbReference>
<dbReference type="OrthoDB" id="489163at2"/>
<evidence type="ECO:0000313" key="2">
    <source>
        <dbReference type="EMBL" id="OKH12672.1"/>
    </source>
</evidence>
<keyword evidence="3" id="KW-1185">Reference proteome</keyword>
<dbReference type="Proteomes" id="UP000186391">
    <property type="component" value="Unassembled WGS sequence"/>
</dbReference>
<dbReference type="EMBL" id="MRCA01000010">
    <property type="protein sequence ID" value="OKH12672.1"/>
    <property type="molecule type" value="Genomic_DNA"/>
</dbReference>
<organism evidence="2 3">
    <name type="scientific">Fischerella major NIES-592</name>
    <dbReference type="NCBI Taxonomy" id="210994"/>
    <lineage>
        <taxon>Bacteria</taxon>
        <taxon>Bacillati</taxon>
        <taxon>Cyanobacteriota</taxon>
        <taxon>Cyanophyceae</taxon>
        <taxon>Nostocales</taxon>
        <taxon>Hapalosiphonaceae</taxon>
        <taxon>Fischerella</taxon>
    </lineage>
</organism>
<dbReference type="AlphaFoldDB" id="A0A1U7GWM1"/>
<reference evidence="2 3" key="1">
    <citation type="submission" date="2016-11" db="EMBL/GenBank/DDBJ databases">
        <title>Draft Genome Sequences of Nine Cyanobacterial Strains from Diverse Habitats.</title>
        <authorList>
            <person name="Zhu T."/>
            <person name="Hou S."/>
            <person name="Lu X."/>
            <person name="Hess W.R."/>
        </authorList>
    </citation>
    <scope>NUCLEOTIDE SEQUENCE [LARGE SCALE GENOMIC DNA]</scope>
    <source>
        <strain evidence="2 3">NIES-592</strain>
    </source>
</reference>
<feature type="compositionally biased region" description="Polar residues" evidence="1">
    <location>
        <begin position="59"/>
        <end position="68"/>
    </location>
</feature>
<evidence type="ECO:0000313" key="3">
    <source>
        <dbReference type="Proteomes" id="UP000186391"/>
    </source>
</evidence>
<gene>
    <name evidence="2" type="ORF">NIES592_17710</name>
</gene>
<name>A0A1U7GWM1_9CYAN</name>